<protein>
    <submittedName>
        <fullName evidence="1">Uncharacterized protein</fullName>
    </submittedName>
</protein>
<dbReference type="AlphaFoldDB" id="A0A495J2M2"/>
<organism evidence="1 2">
    <name type="scientific">Mucilaginibacter gracilis</name>
    <dbReference type="NCBI Taxonomy" id="423350"/>
    <lineage>
        <taxon>Bacteria</taxon>
        <taxon>Pseudomonadati</taxon>
        <taxon>Bacteroidota</taxon>
        <taxon>Sphingobacteriia</taxon>
        <taxon>Sphingobacteriales</taxon>
        <taxon>Sphingobacteriaceae</taxon>
        <taxon>Mucilaginibacter</taxon>
    </lineage>
</organism>
<proteinExistence type="predicted"/>
<comment type="caution">
    <text evidence="1">The sequence shown here is derived from an EMBL/GenBank/DDBJ whole genome shotgun (WGS) entry which is preliminary data.</text>
</comment>
<evidence type="ECO:0000313" key="1">
    <source>
        <dbReference type="EMBL" id="RKR83220.1"/>
    </source>
</evidence>
<sequence length="76" mass="7994">MITETNTKKLLEVLTNVFPGSPAKTNNKAGGGVYTATIMVSSLGKLELSALDQLGVLCGAIDIKPISEKVISIRFS</sequence>
<evidence type="ECO:0000313" key="2">
    <source>
        <dbReference type="Proteomes" id="UP000268007"/>
    </source>
</evidence>
<dbReference type="EMBL" id="RBKU01000001">
    <property type="protein sequence ID" value="RKR83220.1"/>
    <property type="molecule type" value="Genomic_DNA"/>
</dbReference>
<accession>A0A495J2M2</accession>
<keyword evidence="2" id="KW-1185">Reference proteome</keyword>
<reference evidence="1 2" key="1">
    <citation type="submission" date="2018-10" db="EMBL/GenBank/DDBJ databases">
        <title>Genomic Encyclopedia of Archaeal and Bacterial Type Strains, Phase II (KMG-II): from individual species to whole genera.</title>
        <authorList>
            <person name="Goeker M."/>
        </authorList>
    </citation>
    <scope>NUCLEOTIDE SEQUENCE [LARGE SCALE GENOMIC DNA]</scope>
    <source>
        <strain evidence="1 2">DSM 18602</strain>
    </source>
</reference>
<name>A0A495J2M2_9SPHI</name>
<gene>
    <name evidence="1" type="ORF">BDD43_3422</name>
</gene>
<dbReference type="RefSeq" id="WP_121198741.1">
    <property type="nucleotide sequence ID" value="NZ_RBKU01000001.1"/>
</dbReference>
<dbReference type="Proteomes" id="UP000268007">
    <property type="component" value="Unassembled WGS sequence"/>
</dbReference>